<dbReference type="Proteomes" id="UP000245884">
    <property type="component" value="Unassembled WGS sequence"/>
</dbReference>
<dbReference type="OrthoDB" id="269124at2759"/>
<dbReference type="RefSeq" id="XP_025359866.1">
    <property type="nucleotide sequence ID" value="XM_025507024.1"/>
</dbReference>
<comment type="similarity">
    <text evidence="1">Belongs to the eukaryotic ATPase epsilon family.</text>
</comment>
<protein>
    <recommendedName>
        <fullName evidence="5">Mitochondrial ATP synthase epsilon chain domain-containing protein</fullName>
    </recommendedName>
</protein>
<feature type="compositionally biased region" description="Basic and acidic residues" evidence="2">
    <location>
        <begin position="26"/>
        <end position="53"/>
    </location>
</feature>
<evidence type="ECO:0000313" key="4">
    <source>
        <dbReference type="Proteomes" id="UP000245884"/>
    </source>
</evidence>
<dbReference type="GO" id="GO:0046933">
    <property type="term" value="F:proton-transporting ATP synthase activity, rotational mechanism"/>
    <property type="evidence" value="ECO:0007669"/>
    <property type="project" value="InterPro"/>
</dbReference>
<dbReference type="InterPro" id="IPR036742">
    <property type="entry name" value="ATP_synth_F1_esu_sf_mt"/>
</dbReference>
<dbReference type="FunFam" id="1.10.1620.20:FF:000004">
    <property type="entry name" value="Related to atp synthase epsilon chain, mitochondrial"/>
    <property type="match status" value="1"/>
</dbReference>
<evidence type="ECO:0008006" key="5">
    <source>
        <dbReference type="Google" id="ProtNLM"/>
    </source>
</evidence>
<dbReference type="SUPFAM" id="SSF48690">
    <property type="entry name" value="Epsilon subunit of mitochondrial F1F0-ATP synthase"/>
    <property type="match status" value="1"/>
</dbReference>
<evidence type="ECO:0000256" key="1">
    <source>
        <dbReference type="ARBA" id="ARBA00009502"/>
    </source>
</evidence>
<dbReference type="GO" id="GO:0042776">
    <property type="term" value="P:proton motive force-driven mitochondrial ATP synthesis"/>
    <property type="evidence" value="ECO:0007669"/>
    <property type="project" value="TreeGrafter"/>
</dbReference>
<dbReference type="CDD" id="cd12153">
    <property type="entry name" value="F1-ATPase_epsilon"/>
    <property type="match status" value="1"/>
</dbReference>
<dbReference type="GO" id="GO:0045259">
    <property type="term" value="C:proton-transporting ATP synthase complex"/>
    <property type="evidence" value="ECO:0007669"/>
    <property type="project" value="InterPro"/>
</dbReference>
<dbReference type="PANTHER" id="PTHR12448:SF0">
    <property type="entry name" value="ATP SYNTHASE SUBUNIT EPSILON, MITOCHONDRIAL"/>
    <property type="match status" value="1"/>
</dbReference>
<sequence>MTQAAWRQFFSYNRYTAICGRATRSALKESERVKAERRGETSLRYQEWKDGKAGEQTSIKAQPKQQ</sequence>
<feature type="region of interest" description="Disordered" evidence="2">
    <location>
        <begin position="26"/>
        <end position="66"/>
    </location>
</feature>
<reference evidence="3 4" key="1">
    <citation type="journal article" date="2018" name="Mol. Biol. Evol.">
        <title>Broad Genomic Sampling Reveals a Smut Pathogenic Ancestry of the Fungal Clade Ustilaginomycotina.</title>
        <authorList>
            <person name="Kijpornyongpan T."/>
            <person name="Mondo S.J."/>
            <person name="Barry K."/>
            <person name="Sandor L."/>
            <person name="Lee J."/>
            <person name="Lipzen A."/>
            <person name="Pangilinan J."/>
            <person name="LaButti K."/>
            <person name="Hainaut M."/>
            <person name="Henrissat B."/>
            <person name="Grigoriev I.V."/>
            <person name="Spatafora J.W."/>
            <person name="Aime M.C."/>
        </authorList>
    </citation>
    <scope>NUCLEOTIDE SEQUENCE [LARGE SCALE GENOMIC DNA]</scope>
    <source>
        <strain evidence="3 4">MCA 5214</strain>
    </source>
</reference>
<evidence type="ECO:0000313" key="3">
    <source>
        <dbReference type="EMBL" id="PWN25254.1"/>
    </source>
</evidence>
<keyword evidence="4" id="KW-1185">Reference proteome</keyword>
<dbReference type="GeneID" id="37028847"/>
<dbReference type="EMBL" id="KZ819677">
    <property type="protein sequence ID" value="PWN25254.1"/>
    <property type="molecule type" value="Genomic_DNA"/>
</dbReference>
<evidence type="ECO:0000256" key="2">
    <source>
        <dbReference type="SAM" id="MobiDB-lite"/>
    </source>
</evidence>
<gene>
    <name evidence="3" type="ORF">BDZ90DRAFT_234451</name>
</gene>
<dbReference type="InterPro" id="IPR006721">
    <property type="entry name" value="ATP_synth_F1_esu_mt"/>
</dbReference>
<organism evidence="3 4">
    <name type="scientific">Jaminaea rosea</name>
    <dbReference type="NCBI Taxonomy" id="1569628"/>
    <lineage>
        <taxon>Eukaryota</taxon>
        <taxon>Fungi</taxon>
        <taxon>Dikarya</taxon>
        <taxon>Basidiomycota</taxon>
        <taxon>Ustilaginomycotina</taxon>
        <taxon>Exobasidiomycetes</taxon>
        <taxon>Microstromatales</taxon>
        <taxon>Microstromatales incertae sedis</taxon>
        <taxon>Jaminaea</taxon>
    </lineage>
</organism>
<dbReference type="GO" id="GO:0005743">
    <property type="term" value="C:mitochondrial inner membrane"/>
    <property type="evidence" value="ECO:0007669"/>
    <property type="project" value="InterPro"/>
</dbReference>
<dbReference type="Gene3D" id="1.10.1620.20">
    <property type="entry name" value="ATP synthase, F1 complex, epsilon subunit superfamily, mitochondrial"/>
    <property type="match status" value="1"/>
</dbReference>
<dbReference type="STRING" id="1569628.A0A316UJZ6"/>
<feature type="compositionally biased region" description="Polar residues" evidence="2">
    <location>
        <begin position="55"/>
        <end position="66"/>
    </location>
</feature>
<accession>A0A316UJZ6</accession>
<dbReference type="AlphaFoldDB" id="A0A316UJZ6"/>
<name>A0A316UJZ6_9BASI</name>
<proteinExistence type="inferred from homology"/>
<dbReference type="Pfam" id="PF04627">
    <property type="entry name" value="ATP-synt_Eps"/>
    <property type="match status" value="1"/>
</dbReference>
<dbReference type="PANTHER" id="PTHR12448">
    <property type="entry name" value="ATP SYNTHASE EPSILON CHAIN, MITOCHONDRIAL"/>
    <property type="match status" value="1"/>
</dbReference>